<proteinExistence type="predicted"/>
<comment type="caution">
    <text evidence="3">The sequence shown here is derived from an EMBL/GenBank/DDBJ whole genome shotgun (WGS) entry which is preliminary data.</text>
</comment>
<dbReference type="AlphaFoldDB" id="A0A5D6WBB1"/>
<dbReference type="InterPro" id="IPR036073">
    <property type="entry name" value="Desulfoferrodoxin_Fe-bd_dom_sf"/>
</dbReference>
<dbReference type="GO" id="GO:0005506">
    <property type="term" value="F:iron ion binding"/>
    <property type="evidence" value="ECO:0007669"/>
    <property type="project" value="InterPro"/>
</dbReference>
<evidence type="ECO:0000313" key="4">
    <source>
        <dbReference type="Proteomes" id="UP000323646"/>
    </source>
</evidence>
<gene>
    <name evidence="3" type="ORF">FZ040_03440</name>
</gene>
<reference evidence="3 4" key="1">
    <citation type="submission" date="2019-08" db="EMBL/GenBank/DDBJ databases">
        <title>Selenomonas sp. mPRGC5 and Selenomonas sp. mPRGC8 isolated from ruminal fluid of dairy goat (Capra hircus).</title>
        <authorList>
            <person name="Poothong S."/>
            <person name="Nuengjamnong C."/>
            <person name="Tanasupawat S."/>
        </authorList>
    </citation>
    <scope>NUCLEOTIDE SEQUENCE [LARGE SCALE GENOMIC DNA]</scope>
    <source>
        <strain evidence="4">mPRGC5</strain>
    </source>
</reference>
<keyword evidence="4" id="KW-1185">Reference proteome</keyword>
<dbReference type="GO" id="GO:0003677">
    <property type="term" value="F:DNA binding"/>
    <property type="evidence" value="ECO:0007669"/>
    <property type="project" value="UniProtKB-KW"/>
</dbReference>
<dbReference type="SMART" id="SM00530">
    <property type="entry name" value="HTH_XRE"/>
    <property type="match status" value="1"/>
</dbReference>
<feature type="domain" description="HTH cro/C1-type" evidence="2">
    <location>
        <begin position="10"/>
        <end position="64"/>
    </location>
</feature>
<evidence type="ECO:0000313" key="3">
    <source>
        <dbReference type="EMBL" id="TYZ25090.1"/>
    </source>
</evidence>
<evidence type="ECO:0000259" key="2">
    <source>
        <dbReference type="PROSITE" id="PS50943"/>
    </source>
</evidence>
<dbReference type="Pfam" id="PF01381">
    <property type="entry name" value="HTH_3"/>
    <property type="match status" value="1"/>
</dbReference>
<accession>A0A5D6WBB1</accession>
<organism evidence="3 4">
    <name type="scientific">Selenomonas ruminis</name>
    <dbReference type="NCBI Taxonomy" id="2593411"/>
    <lineage>
        <taxon>Bacteria</taxon>
        <taxon>Bacillati</taxon>
        <taxon>Bacillota</taxon>
        <taxon>Negativicutes</taxon>
        <taxon>Selenomonadales</taxon>
        <taxon>Selenomonadaceae</taxon>
        <taxon>Selenomonas</taxon>
    </lineage>
</organism>
<evidence type="ECO:0000256" key="1">
    <source>
        <dbReference type="ARBA" id="ARBA00023125"/>
    </source>
</evidence>
<dbReference type="CDD" id="cd00093">
    <property type="entry name" value="HTH_XRE"/>
    <property type="match status" value="1"/>
</dbReference>
<dbReference type="SUPFAM" id="SSF49367">
    <property type="entry name" value="Superoxide reductase-like"/>
    <property type="match status" value="1"/>
</dbReference>
<dbReference type="EMBL" id="VTOY01000001">
    <property type="protein sequence ID" value="TYZ25090.1"/>
    <property type="molecule type" value="Genomic_DNA"/>
</dbReference>
<keyword evidence="1" id="KW-0238">DNA-binding</keyword>
<dbReference type="SUPFAM" id="SSF47413">
    <property type="entry name" value="lambda repressor-like DNA-binding domains"/>
    <property type="match status" value="1"/>
</dbReference>
<dbReference type="InterPro" id="IPR010982">
    <property type="entry name" value="Lambda_DNA-bd_dom_sf"/>
</dbReference>
<sequence length="200" mass="22448">MDQYVTGSIIKKLRERSTMTQLQLAELLNVSDKTISKWETGRGYPDIALLEPLARALQLSVTELLAGESISNTNRCFNMKRVKLYVCPICGNVILSTGEAAISCCGIMLPPVEAEPPDSVHTIHVEPMEDEYYVAVNHSMDKKHYISFVAAVKEDGYELKKLYPEGVAEARFKRSNIRKLYYYCNQHGLFQVPLTAGKGL</sequence>
<dbReference type="Proteomes" id="UP000323646">
    <property type="component" value="Unassembled WGS sequence"/>
</dbReference>
<dbReference type="RefSeq" id="WP_149170701.1">
    <property type="nucleotide sequence ID" value="NZ_VTOY01000001.1"/>
</dbReference>
<dbReference type="PROSITE" id="PS50943">
    <property type="entry name" value="HTH_CROC1"/>
    <property type="match status" value="1"/>
</dbReference>
<name>A0A5D6WBB1_9FIRM</name>
<dbReference type="PANTHER" id="PTHR46558">
    <property type="entry name" value="TRACRIPTIONAL REGULATORY PROTEIN-RELATED-RELATED"/>
    <property type="match status" value="1"/>
</dbReference>
<dbReference type="OrthoDB" id="9813152at2"/>
<dbReference type="Gene3D" id="2.60.40.730">
    <property type="entry name" value="SOR catalytic domain"/>
    <property type="match status" value="1"/>
</dbReference>
<dbReference type="InterPro" id="IPR001387">
    <property type="entry name" value="Cro/C1-type_HTH"/>
</dbReference>
<dbReference type="Gene3D" id="1.10.260.40">
    <property type="entry name" value="lambda repressor-like DNA-binding domains"/>
    <property type="match status" value="1"/>
</dbReference>
<protein>
    <submittedName>
        <fullName evidence="3">Helix-turn-helix domain-containing protein</fullName>
    </submittedName>
</protein>
<dbReference type="GO" id="GO:0016491">
    <property type="term" value="F:oxidoreductase activity"/>
    <property type="evidence" value="ECO:0007669"/>
    <property type="project" value="InterPro"/>
</dbReference>
<dbReference type="PANTHER" id="PTHR46558:SF11">
    <property type="entry name" value="HTH-TYPE TRANSCRIPTIONAL REGULATOR XRE"/>
    <property type="match status" value="1"/>
</dbReference>